<dbReference type="Gene3D" id="3.30.70.260">
    <property type="match status" value="1"/>
</dbReference>
<evidence type="ECO:0000256" key="1">
    <source>
        <dbReference type="ARBA" id="ARBA00022737"/>
    </source>
</evidence>
<reference evidence="4 5" key="1">
    <citation type="journal article" date="2023" name="Hortic Res">
        <title>Pangenome of water caltrop reveals structural variations and asymmetric subgenome divergence after allopolyploidization.</title>
        <authorList>
            <person name="Zhang X."/>
            <person name="Chen Y."/>
            <person name="Wang L."/>
            <person name="Yuan Y."/>
            <person name="Fang M."/>
            <person name="Shi L."/>
            <person name="Lu R."/>
            <person name="Comes H.P."/>
            <person name="Ma Y."/>
            <person name="Chen Y."/>
            <person name="Huang G."/>
            <person name="Zhou Y."/>
            <person name="Zheng Z."/>
            <person name="Qiu Y."/>
        </authorList>
    </citation>
    <scope>NUCLEOTIDE SEQUENCE [LARGE SCALE GENOMIC DNA]</scope>
    <source>
        <strain evidence="4">F231</strain>
    </source>
</reference>
<dbReference type="Proteomes" id="UP001346149">
    <property type="component" value="Unassembled WGS sequence"/>
</dbReference>
<protein>
    <recommendedName>
        <fullName evidence="2">ACT domain-containing protein ACR</fullName>
    </recommendedName>
    <alternativeName>
        <fullName evidence="2">Protein ACT DOMAIN REPEATS</fullName>
    </alternativeName>
</protein>
<dbReference type="Pfam" id="PF01842">
    <property type="entry name" value="ACT"/>
    <property type="match status" value="1"/>
</dbReference>
<dbReference type="SUPFAM" id="SSF55021">
    <property type="entry name" value="ACT-like"/>
    <property type="match status" value="2"/>
</dbReference>
<dbReference type="EMBL" id="JAXQNO010000002">
    <property type="protein sequence ID" value="KAK4802952.1"/>
    <property type="molecule type" value="Genomic_DNA"/>
</dbReference>
<evidence type="ECO:0000313" key="5">
    <source>
        <dbReference type="Proteomes" id="UP001346149"/>
    </source>
</evidence>
<evidence type="ECO:0000256" key="2">
    <source>
        <dbReference type="RuleBase" id="RU369043"/>
    </source>
</evidence>
<dbReference type="PANTHER" id="PTHR31096">
    <property type="entry name" value="ACT DOMAIN-CONTAINING PROTEIN ACR4-RELATED"/>
    <property type="match status" value="1"/>
</dbReference>
<keyword evidence="1 2" id="KW-0677">Repeat</keyword>
<feature type="domain" description="ACT" evidence="3">
    <location>
        <begin position="134"/>
        <end position="215"/>
    </location>
</feature>
<comment type="function">
    <text evidence="2">Binds amino acids.</text>
</comment>
<keyword evidence="5" id="KW-1185">Reference proteome</keyword>
<evidence type="ECO:0000259" key="3">
    <source>
        <dbReference type="PROSITE" id="PS51671"/>
    </source>
</evidence>
<gene>
    <name evidence="4" type="ORF">SAY86_001155</name>
</gene>
<dbReference type="AlphaFoldDB" id="A0AAN7RG82"/>
<accession>A0AAN7RG82</accession>
<dbReference type="InterPro" id="IPR002912">
    <property type="entry name" value="ACT_dom"/>
</dbReference>
<organism evidence="4 5">
    <name type="scientific">Trapa natans</name>
    <name type="common">Water chestnut</name>
    <dbReference type="NCBI Taxonomy" id="22666"/>
    <lineage>
        <taxon>Eukaryota</taxon>
        <taxon>Viridiplantae</taxon>
        <taxon>Streptophyta</taxon>
        <taxon>Embryophyta</taxon>
        <taxon>Tracheophyta</taxon>
        <taxon>Spermatophyta</taxon>
        <taxon>Magnoliopsida</taxon>
        <taxon>eudicotyledons</taxon>
        <taxon>Gunneridae</taxon>
        <taxon>Pentapetalae</taxon>
        <taxon>rosids</taxon>
        <taxon>malvids</taxon>
        <taxon>Myrtales</taxon>
        <taxon>Lythraceae</taxon>
        <taxon>Trapa</taxon>
    </lineage>
</organism>
<evidence type="ECO:0000313" key="4">
    <source>
        <dbReference type="EMBL" id="KAK4802952.1"/>
    </source>
</evidence>
<name>A0AAN7RG82_TRANT</name>
<dbReference type="GO" id="GO:0016597">
    <property type="term" value="F:amino acid binding"/>
    <property type="evidence" value="ECO:0007669"/>
    <property type="project" value="UniProtKB-UniRule"/>
</dbReference>
<comment type="caution">
    <text evidence="4">The sequence shown here is derived from an EMBL/GenBank/DDBJ whole genome shotgun (WGS) entry which is preliminary data.</text>
</comment>
<proteinExistence type="predicted"/>
<dbReference type="InterPro" id="IPR040217">
    <property type="entry name" value="ACR1-12"/>
</dbReference>
<dbReference type="InterPro" id="IPR045865">
    <property type="entry name" value="ACT-like_dom_sf"/>
</dbReference>
<dbReference type="PANTHER" id="PTHR31096:SF50">
    <property type="entry name" value="ACT DOMAIN-CONTAINING PROTEIN ACR2"/>
    <property type="match status" value="1"/>
</dbReference>
<dbReference type="PROSITE" id="PS51671">
    <property type="entry name" value="ACT"/>
    <property type="match status" value="2"/>
</dbReference>
<feature type="domain" description="ACT" evidence="3">
    <location>
        <begin position="36"/>
        <end position="111"/>
    </location>
</feature>
<sequence>MKVSSPYFDPEFDSLTERIYGTKVSIDNDSGHDCTVIKIDGLNKQGLLLEVVQILTDLNLSMSKIYISADGKWFMDVFHVKDEKGNKLHDQAVIDYIQQAIGTASLDGLTLLDMGETRDRTSYKEPKPSCDHTTIELVGAERPGLLSEILAVLSDLHCRIVKAHTWTHNSRLACIAHVSDRLTDSQINDPGRLAAIEDRLASVISGTGSVVSRSRESPTGRVDCSVADLERRLHRLMLSARDFDESYELYGLSRSPSPSPSPAKQNPVVRAKHVSVEECEEKGYLIVSIRCKDRRRLMFDCVCTLTDMRYAVFHASGRLCDRYSFQEYFIRHMDGWTQNRDKEKEHIIKCMEAALARRISKTRKCCSVTWPMLSTTMG</sequence>